<dbReference type="AlphaFoldDB" id="A0A176S0B6"/>
<dbReference type="GO" id="GO:0005737">
    <property type="term" value="C:cytoplasm"/>
    <property type="evidence" value="ECO:0007669"/>
    <property type="project" value="TreeGrafter"/>
</dbReference>
<feature type="non-terminal residue" evidence="6">
    <location>
        <position position="198"/>
    </location>
</feature>
<evidence type="ECO:0000313" key="7">
    <source>
        <dbReference type="Proteomes" id="UP000076962"/>
    </source>
</evidence>
<keyword evidence="4" id="KW-0175">Coiled coil</keyword>
<dbReference type="Pfam" id="PF03328">
    <property type="entry name" value="HpcH_HpaI"/>
    <property type="match status" value="1"/>
</dbReference>
<dbReference type="GO" id="GO:0016832">
    <property type="term" value="F:aldehyde-lyase activity"/>
    <property type="evidence" value="ECO:0007669"/>
    <property type="project" value="TreeGrafter"/>
</dbReference>
<gene>
    <name evidence="6" type="ORF">THIOM_002769</name>
</gene>
<dbReference type="GO" id="GO:0046872">
    <property type="term" value="F:metal ion binding"/>
    <property type="evidence" value="ECO:0007669"/>
    <property type="project" value="UniProtKB-KW"/>
</dbReference>
<evidence type="ECO:0000256" key="2">
    <source>
        <dbReference type="ARBA" id="ARBA00022723"/>
    </source>
</evidence>
<feature type="domain" description="HpcH/HpaI aldolase/citrate lyase" evidence="5">
    <location>
        <begin position="64"/>
        <end position="174"/>
    </location>
</feature>
<dbReference type="PANTHER" id="PTHR30502">
    <property type="entry name" value="2-KETO-3-DEOXY-L-RHAMNONATE ALDOLASE"/>
    <property type="match status" value="1"/>
</dbReference>
<dbReference type="InterPro" id="IPR050251">
    <property type="entry name" value="HpcH-HpaI_aldolase"/>
</dbReference>
<organism evidence="6 7">
    <name type="scientific">Candidatus Thiomargarita nelsonii</name>
    <dbReference type="NCBI Taxonomy" id="1003181"/>
    <lineage>
        <taxon>Bacteria</taxon>
        <taxon>Pseudomonadati</taxon>
        <taxon>Pseudomonadota</taxon>
        <taxon>Gammaproteobacteria</taxon>
        <taxon>Thiotrichales</taxon>
        <taxon>Thiotrichaceae</taxon>
        <taxon>Thiomargarita</taxon>
    </lineage>
</organism>
<dbReference type="Proteomes" id="UP000076962">
    <property type="component" value="Unassembled WGS sequence"/>
</dbReference>
<evidence type="ECO:0000256" key="4">
    <source>
        <dbReference type="SAM" id="Coils"/>
    </source>
</evidence>
<proteinExistence type="inferred from homology"/>
<dbReference type="Gene3D" id="3.20.20.60">
    <property type="entry name" value="Phosphoenolpyruvate-binding domains"/>
    <property type="match status" value="1"/>
</dbReference>
<dbReference type="EMBL" id="LUTY01001615">
    <property type="protein sequence ID" value="OAD21460.1"/>
    <property type="molecule type" value="Genomic_DNA"/>
</dbReference>
<dbReference type="EC" id="4.1.-.-" evidence="6"/>
<comment type="caution">
    <text evidence="6">The sequence shown here is derived from an EMBL/GenBank/DDBJ whole genome shotgun (WGS) entry which is preliminary data.</text>
</comment>
<protein>
    <submittedName>
        <fullName evidence="6">HpcH/HpaI aldolase</fullName>
        <ecNumber evidence="6">4.1.-.-</ecNumber>
    </submittedName>
</protein>
<dbReference type="PANTHER" id="PTHR30502:SF0">
    <property type="entry name" value="PHOSPHOENOLPYRUVATE CARBOXYLASE FAMILY PROTEIN"/>
    <property type="match status" value="1"/>
</dbReference>
<name>A0A176S0B6_9GAMM</name>
<feature type="coiled-coil region" evidence="4">
    <location>
        <begin position="1"/>
        <end position="28"/>
    </location>
</feature>
<comment type="similarity">
    <text evidence="1">Belongs to the HpcH/HpaI aldolase family.</text>
</comment>
<evidence type="ECO:0000256" key="3">
    <source>
        <dbReference type="ARBA" id="ARBA00023239"/>
    </source>
</evidence>
<keyword evidence="7" id="KW-1185">Reference proteome</keyword>
<keyword evidence="3 6" id="KW-0456">Lyase</keyword>
<keyword evidence="2" id="KW-0479">Metal-binding</keyword>
<evidence type="ECO:0000313" key="6">
    <source>
        <dbReference type="EMBL" id="OAD21460.1"/>
    </source>
</evidence>
<sequence length="198" mass="22104">MEQQQQHIATLKEQLAQLQQNHGLLSLKAGTEWEDMDYQEIACLQELGAGKLPLLVKIAGAEAKVDLRHLQAIGVNGILAPMIESEYALEKFVTMVLNHYEKTSQKPFLAINIETIHAYEQLDTLLNNRFFEPVDLVVIGRLDLSLSMHIDDVDHPKVAKVTQDIVKHVRAKGKDVSIGGFVNPASADSIKNNFKANR</sequence>
<reference evidence="6 7" key="1">
    <citation type="submission" date="2016-05" db="EMBL/GenBank/DDBJ databases">
        <title>Single-cell genome of chain-forming Candidatus Thiomargarita nelsonii and comparison to other large sulfur-oxidizing bacteria.</title>
        <authorList>
            <person name="Winkel M."/>
            <person name="Salman V."/>
            <person name="Woyke T."/>
            <person name="Schulz-Vogt H."/>
            <person name="Richter M."/>
            <person name="Flood B."/>
            <person name="Bailey J."/>
            <person name="Amann R."/>
            <person name="Mussmann M."/>
        </authorList>
    </citation>
    <scope>NUCLEOTIDE SEQUENCE [LARGE SCALE GENOMIC DNA]</scope>
    <source>
        <strain evidence="6 7">THI036</strain>
    </source>
</reference>
<dbReference type="InterPro" id="IPR040442">
    <property type="entry name" value="Pyrv_kinase-like_dom_sf"/>
</dbReference>
<evidence type="ECO:0000256" key="1">
    <source>
        <dbReference type="ARBA" id="ARBA00005568"/>
    </source>
</evidence>
<dbReference type="SUPFAM" id="SSF51621">
    <property type="entry name" value="Phosphoenolpyruvate/pyruvate domain"/>
    <property type="match status" value="1"/>
</dbReference>
<evidence type="ECO:0000259" key="5">
    <source>
        <dbReference type="Pfam" id="PF03328"/>
    </source>
</evidence>
<dbReference type="InterPro" id="IPR005000">
    <property type="entry name" value="Aldolase/citrate-lyase_domain"/>
</dbReference>
<dbReference type="InterPro" id="IPR015813">
    <property type="entry name" value="Pyrv/PenolPyrv_kinase-like_dom"/>
</dbReference>
<accession>A0A176S0B6</accession>